<feature type="active site" evidence="9">
    <location>
        <position position="304"/>
    </location>
</feature>
<dbReference type="SUPFAM" id="SSF47823">
    <property type="entry name" value="lambda integrase-like, N-terminal domain"/>
    <property type="match status" value="1"/>
</dbReference>
<feature type="active site" evidence="9">
    <location>
        <position position="211"/>
    </location>
</feature>
<keyword evidence="3 9" id="KW-0132">Cell division</keyword>
<reference evidence="12 13" key="1">
    <citation type="journal article" date="2014" name="Genome Biol. Evol.">
        <title>Acetic acid bacteria genomes reveal functional traits for adaptation to life in insect guts.</title>
        <authorList>
            <person name="Chouaia B."/>
            <person name="Gaiarsa S."/>
            <person name="Crotti E."/>
            <person name="Comandatore F."/>
            <person name="Degli Esposti M."/>
            <person name="Ricci I."/>
            <person name="Alma A."/>
            <person name="Favia G."/>
            <person name="Bandi C."/>
            <person name="Daffonchio D."/>
        </authorList>
    </citation>
    <scope>NUCLEOTIDE SEQUENCE [LARGE SCALE GENOMIC DNA]</scope>
    <source>
        <strain evidence="13">AM169</strain>
    </source>
</reference>
<evidence type="ECO:0000256" key="8">
    <source>
        <dbReference type="ARBA" id="ARBA00023306"/>
    </source>
</evidence>
<evidence type="ECO:0000256" key="4">
    <source>
        <dbReference type="ARBA" id="ARBA00022829"/>
    </source>
</evidence>
<keyword evidence="2 9" id="KW-0963">Cytoplasm</keyword>
<dbReference type="Pfam" id="PF02899">
    <property type="entry name" value="Phage_int_SAM_1"/>
    <property type="match status" value="1"/>
</dbReference>
<organism evidence="12 13">
    <name type="scientific">Parasaccharibacter apium</name>
    <dbReference type="NCBI Taxonomy" id="1510841"/>
    <lineage>
        <taxon>Bacteria</taxon>
        <taxon>Pseudomonadati</taxon>
        <taxon>Pseudomonadota</taxon>
        <taxon>Alphaproteobacteria</taxon>
        <taxon>Acetobacterales</taxon>
        <taxon>Acetobacteraceae</taxon>
        <taxon>Parasaccharibacter</taxon>
    </lineage>
</organism>
<evidence type="ECO:0000256" key="1">
    <source>
        <dbReference type="ARBA" id="ARBA00004496"/>
    </source>
</evidence>
<dbReference type="PROSITE" id="PS51898">
    <property type="entry name" value="TYR_RECOMBINASE"/>
    <property type="match status" value="1"/>
</dbReference>
<dbReference type="GO" id="GO:0007059">
    <property type="term" value="P:chromosome segregation"/>
    <property type="evidence" value="ECO:0007669"/>
    <property type="project" value="UniProtKB-UniRule"/>
</dbReference>
<dbReference type="Pfam" id="PF00589">
    <property type="entry name" value="Phage_integrase"/>
    <property type="match status" value="1"/>
</dbReference>
<dbReference type="GO" id="GO:0009037">
    <property type="term" value="F:tyrosine-based site-specific recombinase activity"/>
    <property type="evidence" value="ECO:0007669"/>
    <property type="project" value="UniProtKB-UniRule"/>
</dbReference>
<dbReference type="InterPro" id="IPR044068">
    <property type="entry name" value="CB"/>
</dbReference>
<proteinExistence type="inferred from homology"/>
<dbReference type="PANTHER" id="PTHR30349">
    <property type="entry name" value="PHAGE INTEGRASE-RELATED"/>
    <property type="match status" value="1"/>
</dbReference>
<feature type="active site" evidence="9">
    <location>
        <position position="186"/>
    </location>
</feature>
<comment type="function">
    <text evidence="9">Site-specific tyrosine recombinase, which acts by catalyzing the cutting and rejoining of the recombining DNA molecules. The XerC-XerD complex is essential to convert dimers of the bacterial chromosome into monomers to permit their segregation at cell division. It also contributes to the segregational stability of plasmids.</text>
</comment>
<dbReference type="InterPro" id="IPR002104">
    <property type="entry name" value="Integrase_catalytic"/>
</dbReference>
<evidence type="ECO:0000259" key="11">
    <source>
        <dbReference type="PROSITE" id="PS51900"/>
    </source>
</evidence>
<dbReference type="InterPro" id="IPR004107">
    <property type="entry name" value="Integrase_SAM-like_N"/>
</dbReference>
<evidence type="ECO:0000256" key="7">
    <source>
        <dbReference type="ARBA" id="ARBA00023172"/>
    </source>
</evidence>
<keyword evidence="4 9" id="KW-0159">Chromosome partition</keyword>
<dbReference type="Proteomes" id="UP000027590">
    <property type="component" value="Unassembled WGS sequence"/>
</dbReference>
<dbReference type="Gene3D" id="1.10.443.10">
    <property type="entry name" value="Intergrase catalytic core"/>
    <property type="match status" value="1"/>
</dbReference>
<name>A0A7U7G796_9PROT</name>
<dbReference type="InterPro" id="IPR023009">
    <property type="entry name" value="Tyrosine_recombinase_XerC/XerD"/>
</dbReference>
<dbReference type="Gene3D" id="1.10.150.130">
    <property type="match status" value="1"/>
</dbReference>
<protein>
    <recommendedName>
        <fullName evidence="9">Tyrosine recombinase XerC</fullName>
    </recommendedName>
</protein>
<dbReference type="PANTHER" id="PTHR30349:SF41">
    <property type="entry name" value="INTEGRASE_RECOMBINASE PROTEIN MJ0367-RELATED"/>
    <property type="match status" value="1"/>
</dbReference>
<dbReference type="GO" id="GO:0003677">
    <property type="term" value="F:DNA binding"/>
    <property type="evidence" value="ECO:0007669"/>
    <property type="project" value="UniProtKB-UniRule"/>
</dbReference>
<keyword evidence="8 9" id="KW-0131">Cell cycle</keyword>
<dbReference type="InterPro" id="IPR011010">
    <property type="entry name" value="DNA_brk_join_enz"/>
</dbReference>
<evidence type="ECO:0000256" key="5">
    <source>
        <dbReference type="ARBA" id="ARBA00022908"/>
    </source>
</evidence>
<evidence type="ECO:0000256" key="6">
    <source>
        <dbReference type="ARBA" id="ARBA00023125"/>
    </source>
</evidence>
<feature type="domain" description="Tyr recombinase" evidence="10">
    <location>
        <begin position="143"/>
        <end position="326"/>
    </location>
</feature>
<evidence type="ECO:0000256" key="2">
    <source>
        <dbReference type="ARBA" id="ARBA00022490"/>
    </source>
</evidence>
<dbReference type="GO" id="GO:0051301">
    <property type="term" value="P:cell division"/>
    <property type="evidence" value="ECO:0007669"/>
    <property type="project" value="UniProtKB-KW"/>
</dbReference>
<accession>A0A7U7G796</accession>
<dbReference type="SUPFAM" id="SSF56349">
    <property type="entry name" value="DNA breaking-rejoining enzymes"/>
    <property type="match status" value="1"/>
</dbReference>
<comment type="similarity">
    <text evidence="9">Belongs to the 'phage' integrase family. XerC subfamily.</text>
</comment>
<dbReference type="RefSeq" id="WP_227656450.1">
    <property type="nucleotide sequence ID" value="NZ_CBLY010000007.1"/>
</dbReference>
<feature type="active site" description="O-(3'-phospho-DNA)-tyrosine intermediate" evidence="9">
    <location>
        <position position="313"/>
    </location>
</feature>
<evidence type="ECO:0000259" key="10">
    <source>
        <dbReference type="PROSITE" id="PS51898"/>
    </source>
</evidence>
<dbReference type="AlphaFoldDB" id="A0A7U7G796"/>
<keyword evidence="7 9" id="KW-0233">DNA recombination</keyword>
<dbReference type="HAMAP" id="MF_01808">
    <property type="entry name" value="Recomb_XerC_XerD"/>
    <property type="match status" value="1"/>
</dbReference>
<evidence type="ECO:0000313" key="13">
    <source>
        <dbReference type="Proteomes" id="UP000027590"/>
    </source>
</evidence>
<dbReference type="PROSITE" id="PS51900">
    <property type="entry name" value="CB"/>
    <property type="match status" value="1"/>
</dbReference>
<reference evidence="12 13" key="2">
    <citation type="journal article" date="2014" name="PLoS ONE">
        <title>Evolution of mitochondria reconstructed from the energy metabolism of living bacteria.</title>
        <authorList>
            <person name="Degli Esposti M."/>
            <person name="Chouaia B."/>
            <person name="Comandatore F."/>
            <person name="Crotti E."/>
            <person name="Sassera D."/>
            <person name="Lievens P.M."/>
            <person name="Daffonchio D."/>
            <person name="Bandi C."/>
        </authorList>
    </citation>
    <scope>NUCLEOTIDE SEQUENCE [LARGE SCALE GENOMIC DNA]</scope>
    <source>
        <strain evidence="13">AM169</strain>
    </source>
</reference>
<keyword evidence="6 9" id="KW-0238">DNA-binding</keyword>
<dbReference type="GO" id="GO:0006313">
    <property type="term" value="P:DNA transposition"/>
    <property type="evidence" value="ECO:0007669"/>
    <property type="project" value="UniProtKB-UniRule"/>
</dbReference>
<evidence type="ECO:0000256" key="9">
    <source>
        <dbReference type="HAMAP-Rule" id="MF_01808"/>
    </source>
</evidence>
<sequence>MRLPFGSPPSSAMTIHTAHEALTAWQDWLTHEKRASKATRTAYLHDVSLALGFFSRHFGGDLPLEALDKLTLADFRSWLAHETNRAEKMARLHPGSRHTPDGHARSRARRISALRAFYRYLEKEHRITNPALTLLRSPRLKTRLPRPLTPETARTAPDGIADQTADGHFALRDAALFTLLYGTGLRISEGLSLNVGDVERISDDILFVTGKGGKERAVPVLPAVRDALGRWLAVHPSPHASAPLFCGVRGGRLNPGVAQRAMRQWRLMEGLPDSATPHALRHAFASHLLQNGADLRAIQELLGHASLSSTQIYTLADEHHLMEVWQKAHPRADR</sequence>
<dbReference type="InterPro" id="IPR013762">
    <property type="entry name" value="Integrase-like_cat_sf"/>
</dbReference>
<dbReference type="GO" id="GO:0005737">
    <property type="term" value="C:cytoplasm"/>
    <property type="evidence" value="ECO:0007669"/>
    <property type="project" value="UniProtKB-SubCell"/>
</dbReference>
<feature type="active site" evidence="9">
    <location>
        <position position="278"/>
    </location>
</feature>
<comment type="subunit">
    <text evidence="9">Forms a cyclic heterotetrameric complex composed of two molecules of XerC and two molecules of XerD.</text>
</comment>
<comment type="subcellular location">
    <subcellularLocation>
        <location evidence="1 9">Cytoplasm</location>
    </subcellularLocation>
</comment>
<dbReference type="InterPro" id="IPR050090">
    <property type="entry name" value="Tyrosine_recombinase_XerCD"/>
</dbReference>
<gene>
    <name evidence="9" type="primary">xerC</name>
    <name evidence="12" type="ORF">SACS_1727</name>
</gene>
<feature type="domain" description="Core-binding (CB)" evidence="11">
    <location>
        <begin position="16"/>
        <end position="122"/>
    </location>
</feature>
<dbReference type="InterPro" id="IPR010998">
    <property type="entry name" value="Integrase_recombinase_N"/>
</dbReference>
<feature type="active site" evidence="9">
    <location>
        <position position="281"/>
    </location>
</feature>
<evidence type="ECO:0000313" key="12">
    <source>
        <dbReference type="EMBL" id="CDG34465.1"/>
    </source>
</evidence>
<keyword evidence="5 9" id="KW-0229">DNA integration</keyword>
<evidence type="ECO:0000256" key="3">
    <source>
        <dbReference type="ARBA" id="ARBA00022618"/>
    </source>
</evidence>
<dbReference type="EMBL" id="CBLY010000007">
    <property type="protein sequence ID" value="CDG34465.1"/>
    <property type="molecule type" value="Genomic_DNA"/>
</dbReference>
<comment type="caution">
    <text evidence="12">The sequence shown here is derived from an EMBL/GenBank/DDBJ whole genome shotgun (WGS) entry which is preliminary data.</text>
</comment>